<proteinExistence type="predicted"/>
<evidence type="ECO:0000259" key="4">
    <source>
        <dbReference type="Pfam" id="PF08545"/>
    </source>
</evidence>
<dbReference type="PATRIC" id="fig|1391654.3.peg.6202"/>
<dbReference type="PANTHER" id="PTHR34069:SF2">
    <property type="entry name" value="BETA-KETOACYL-[ACYL-CARRIER-PROTEIN] SYNTHASE III"/>
    <property type="match status" value="1"/>
</dbReference>
<evidence type="ECO:0000259" key="3">
    <source>
        <dbReference type="Pfam" id="PF08541"/>
    </source>
</evidence>
<dbReference type="Proteomes" id="UP000064967">
    <property type="component" value="Chromosome"/>
</dbReference>
<dbReference type="Pfam" id="PF08541">
    <property type="entry name" value="ACP_syn_III_C"/>
    <property type="match status" value="1"/>
</dbReference>
<keyword evidence="6" id="KW-1185">Reference proteome</keyword>
<keyword evidence="1" id="KW-0808">Transferase</keyword>
<dbReference type="AlphaFoldDB" id="A0A0K1Q143"/>
<dbReference type="EMBL" id="CP012333">
    <property type="protein sequence ID" value="AKU99452.1"/>
    <property type="molecule type" value="Genomic_DNA"/>
</dbReference>
<protein>
    <submittedName>
        <fullName evidence="5">3-oxoacyl-[acyl-carrier-protein] synthase, KASIII</fullName>
    </submittedName>
</protein>
<dbReference type="Gene3D" id="3.40.47.10">
    <property type="match status" value="1"/>
</dbReference>
<feature type="domain" description="Beta-ketoacyl-[acyl-carrier-protein] synthase III C-terminal" evidence="3">
    <location>
        <begin position="242"/>
        <end position="329"/>
    </location>
</feature>
<dbReference type="InterPro" id="IPR013747">
    <property type="entry name" value="ACP_syn_III_C"/>
</dbReference>
<feature type="domain" description="Beta-ketoacyl-[acyl-carrier-protein] synthase III N-terminal" evidence="4">
    <location>
        <begin position="112"/>
        <end position="189"/>
    </location>
</feature>
<evidence type="ECO:0000256" key="1">
    <source>
        <dbReference type="ARBA" id="ARBA00022679"/>
    </source>
</evidence>
<evidence type="ECO:0000313" key="6">
    <source>
        <dbReference type="Proteomes" id="UP000064967"/>
    </source>
</evidence>
<keyword evidence="2" id="KW-0012">Acyltransferase</keyword>
<gene>
    <name evidence="5" type="ORF">AKJ09_06116</name>
</gene>
<dbReference type="KEGG" id="llu:AKJ09_06116"/>
<dbReference type="OrthoDB" id="9815506at2"/>
<dbReference type="SUPFAM" id="SSF53901">
    <property type="entry name" value="Thiolase-like"/>
    <property type="match status" value="1"/>
</dbReference>
<dbReference type="STRING" id="1391654.AKJ09_06116"/>
<dbReference type="GO" id="GO:0004315">
    <property type="term" value="F:3-oxoacyl-[acyl-carrier-protein] synthase activity"/>
    <property type="evidence" value="ECO:0007669"/>
    <property type="project" value="InterPro"/>
</dbReference>
<dbReference type="Pfam" id="PF08545">
    <property type="entry name" value="ACP_syn_III"/>
    <property type="match status" value="1"/>
</dbReference>
<dbReference type="GO" id="GO:0006633">
    <property type="term" value="P:fatty acid biosynthetic process"/>
    <property type="evidence" value="ECO:0007669"/>
    <property type="project" value="InterPro"/>
</dbReference>
<evidence type="ECO:0000256" key="2">
    <source>
        <dbReference type="ARBA" id="ARBA00023315"/>
    </source>
</evidence>
<reference evidence="5 6" key="1">
    <citation type="submission" date="2015-08" db="EMBL/GenBank/DDBJ databases">
        <authorList>
            <person name="Babu N.S."/>
            <person name="Beckwith C.J."/>
            <person name="Beseler K.G."/>
            <person name="Brison A."/>
            <person name="Carone J.V."/>
            <person name="Caskin T.P."/>
            <person name="Diamond M."/>
            <person name="Durham M.E."/>
            <person name="Foxe J.M."/>
            <person name="Go M."/>
            <person name="Henderson B.A."/>
            <person name="Jones I.B."/>
            <person name="McGettigan J.A."/>
            <person name="Micheletti S.J."/>
            <person name="Nasrallah M.E."/>
            <person name="Ortiz D."/>
            <person name="Piller C.R."/>
            <person name="Privatt S.R."/>
            <person name="Schneider S.L."/>
            <person name="Sharp S."/>
            <person name="Smith T.C."/>
            <person name="Stanton J.D."/>
            <person name="Ullery H.E."/>
            <person name="Wilson R.J."/>
            <person name="Serrano M.G."/>
            <person name="Buck G."/>
            <person name="Lee V."/>
            <person name="Wang Y."/>
            <person name="Carvalho R."/>
            <person name="Voegtly L."/>
            <person name="Shi R."/>
            <person name="Duckworth R."/>
            <person name="Johnson A."/>
            <person name="Loviza R."/>
            <person name="Walstead R."/>
            <person name="Shah Z."/>
            <person name="Kiflezghi M."/>
            <person name="Wade K."/>
            <person name="Ball S.L."/>
            <person name="Bradley K.W."/>
            <person name="Asai D.J."/>
            <person name="Bowman C.A."/>
            <person name="Russell D.A."/>
            <person name="Pope W.H."/>
            <person name="Jacobs-Sera D."/>
            <person name="Hendrix R.W."/>
            <person name="Hatfull G.F."/>
        </authorList>
    </citation>
    <scope>NUCLEOTIDE SEQUENCE [LARGE SCALE GENOMIC DNA]</scope>
    <source>
        <strain evidence="5 6">DSM 27648</strain>
    </source>
</reference>
<dbReference type="InterPro" id="IPR016039">
    <property type="entry name" value="Thiolase-like"/>
</dbReference>
<dbReference type="RefSeq" id="WP_146650905.1">
    <property type="nucleotide sequence ID" value="NZ_CP012333.1"/>
</dbReference>
<organism evidence="5 6">
    <name type="scientific">Labilithrix luteola</name>
    <dbReference type="NCBI Taxonomy" id="1391654"/>
    <lineage>
        <taxon>Bacteria</taxon>
        <taxon>Pseudomonadati</taxon>
        <taxon>Myxococcota</taxon>
        <taxon>Polyangia</taxon>
        <taxon>Polyangiales</taxon>
        <taxon>Labilitrichaceae</taxon>
        <taxon>Labilithrix</taxon>
    </lineage>
</organism>
<evidence type="ECO:0000313" key="5">
    <source>
        <dbReference type="EMBL" id="AKU99452.1"/>
    </source>
</evidence>
<dbReference type="GO" id="GO:0044550">
    <property type="term" value="P:secondary metabolite biosynthetic process"/>
    <property type="evidence" value="ECO:0007669"/>
    <property type="project" value="TreeGrafter"/>
</dbReference>
<dbReference type="PANTHER" id="PTHR34069">
    <property type="entry name" value="3-OXOACYL-[ACYL-CARRIER-PROTEIN] SYNTHASE 3"/>
    <property type="match status" value="1"/>
</dbReference>
<name>A0A0K1Q143_9BACT</name>
<dbReference type="InterPro" id="IPR013751">
    <property type="entry name" value="ACP_syn_III_N"/>
</dbReference>
<dbReference type="CDD" id="cd00830">
    <property type="entry name" value="KAS_III"/>
    <property type="match status" value="1"/>
</dbReference>
<sequence>MKPHVAIRSTGFYVPEIEVSNDVLRKRWATTSPEYVDKVEVASGITRRFHAPESWATSDLAVRAARQALSRANVAPEEVDMIVLGTDSPDYITPSTSVVVQHKLGATKAGTYDVGCACASFPTALATASGLFATNPWMEKVLVIGAYMMHKLSDPMDTSSYFYGDGAGAALLVRSEEQGVLASAFRADGALAKDWAILSGGTAEPATEESIRAGRTVVRMYEKYPPTVNEIGWPAVARMVAERNGFALPDVDLTIFTQVRKRTIEKVMKTLELPMEKAHTIMEKWGYTGSACIPMALHDAIETGRAKPGSLLMMVGSGVGYNQAGIALRLTNDLVGVGT</sequence>
<accession>A0A0K1Q143</accession>